<sequence>MKKLNLSKIITGILVVASVLSLNPIGVSAEWKKDNSGWWYSEGSSYATGWKNINETWYYFYSNGYVATGWQRLDGNWYYFHKGSLYSNGGDMQHDTIIDGYYLNSNGVWANETAEMQKYSELLNDINWQKNNGINGTINKNFIVDLDQDGVYEMVLNHGTCEADKTTTVVTYNNGNIKVEHLSSDHGGYWGYSKSERVFFINGGTQGFGYLNGYKLENGYCEKVYSSISDENHYGKEKATYTINGEKVSRAQYKESIERFGEIDKNGVIYG</sequence>
<name>A0A1S8NHT6_CLOSA</name>
<dbReference type="GO" id="GO:0008745">
    <property type="term" value="F:N-acetylmuramoyl-L-alanine amidase activity"/>
    <property type="evidence" value="ECO:0007669"/>
    <property type="project" value="UniProtKB-EC"/>
</dbReference>
<dbReference type="Proteomes" id="UP000191154">
    <property type="component" value="Unassembled WGS sequence"/>
</dbReference>
<dbReference type="EMBL" id="LZYZ01000001">
    <property type="protein sequence ID" value="OOM16039.1"/>
    <property type="molecule type" value="Genomic_DNA"/>
</dbReference>
<organism evidence="3 4">
    <name type="scientific">Clostridium saccharobutylicum</name>
    <dbReference type="NCBI Taxonomy" id="169679"/>
    <lineage>
        <taxon>Bacteria</taxon>
        <taxon>Bacillati</taxon>
        <taxon>Bacillota</taxon>
        <taxon>Clostridia</taxon>
        <taxon>Eubacteriales</taxon>
        <taxon>Clostridiaceae</taxon>
        <taxon>Clostridium</taxon>
    </lineage>
</organism>
<evidence type="ECO:0000313" key="3">
    <source>
        <dbReference type="EMBL" id="OOM16039.1"/>
    </source>
</evidence>
<comment type="caution">
    <text evidence="3">The sequence shown here is derived from an EMBL/GenBank/DDBJ whole genome shotgun (WGS) entry which is preliminary data.</text>
</comment>
<dbReference type="AlphaFoldDB" id="A0A1S8NHT6"/>
<gene>
    <name evidence="3" type="primary">lytA_6</name>
    <name evidence="3" type="ORF">CLOSAC_03100</name>
</gene>
<protein>
    <submittedName>
        <fullName evidence="3">Autolysin</fullName>
        <ecNumber evidence="3">3.5.1.28</ecNumber>
    </submittedName>
</protein>
<dbReference type="PROSITE" id="PS51170">
    <property type="entry name" value="CW"/>
    <property type="match status" value="2"/>
</dbReference>
<reference evidence="3 4" key="1">
    <citation type="submission" date="2016-05" db="EMBL/GenBank/DDBJ databases">
        <title>Microbial solvent formation.</title>
        <authorList>
            <person name="Poehlein A."/>
            <person name="Montoya Solano J.D."/>
            <person name="Flitsch S."/>
            <person name="Krabben P."/>
            <person name="Duerre P."/>
            <person name="Daniel R."/>
        </authorList>
    </citation>
    <scope>NUCLEOTIDE SEQUENCE [LARGE SCALE GENOMIC DNA]</scope>
    <source>
        <strain evidence="3 4">L1-8</strain>
    </source>
</reference>
<accession>A0A1S8NHT6</accession>
<dbReference type="InterPro" id="IPR018337">
    <property type="entry name" value="Cell_wall/Cho-bd_repeat"/>
</dbReference>
<dbReference type="Pfam" id="PF19127">
    <property type="entry name" value="Choline_bind_3"/>
    <property type="match status" value="1"/>
</dbReference>
<evidence type="ECO:0000256" key="2">
    <source>
        <dbReference type="PROSITE-ProRule" id="PRU00591"/>
    </source>
</evidence>
<evidence type="ECO:0000313" key="4">
    <source>
        <dbReference type="Proteomes" id="UP000191154"/>
    </source>
</evidence>
<proteinExistence type="predicted"/>
<evidence type="ECO:0000256" key="1">
    <source>
        <dbReference type="ARBA" id="ARBA00022737"/>
    </source>
</evidence>
<dbReference type="RefSeq" id="WP_077863794.1">
    <property type="nucleotide sequence ID" value="NZ_LZYZ01000001.1"/>
</dbReference>
<dbReference type="EC" id="3.5.1.28" evidence="3"/>
<feature type="repeat" description="Cell wall-binding" evidence="2">
    <location>
        <begin position="47"/>
        <end position="66"/>
    </location>
</feature>
<feature type="repeat" description="Cell wall-binding" evidence="2">
    <location>
        <begin position="67"/>
        <end position="86"/>
    </location>
</feature>
<keyword evidence="3" id="KW-0378">Hydrolase</keyword>
<keyword evidence="1" id="KW-0677">Repeat</keyword>
<dbReference type="Gene3D" id="2.10.270.10">
    <property type="entry name" value="Cholin Binding"/>
    <property type="match status" value="1"/>
</dbReference>
<dbReference type="SUPFAM" id="SSF69360">
    <property type="entry name" value="Cell wall binding repeat"/>
    <property type="match status" value="1"/>
</dbReference>